<protein>
    <submittedName>
        <fullName evidence="2">Unannotated protein</fullName>
    </submittedName>
</protein>
<accession>A0A6J7LDG6</accession>
<gene>
    <name evidence="2" type="ORF">UFOPK3773_02221</name>
</gene>
<reference evidence="2" key="1">
    <citation type="submission" date="2020-05" db="EMBL/GenBank/DDBJ databases">
        <authorList>
            <person name="Chiriac C."/>
            <person name="Salcher M."/>
            <person name="Ghai R."/>
            <person name="Kavagutti S V."/>
        </authorList>
    </citation>
    <scope>NUCLEOTIDE SEQUENCE</scope>
</reference>
<evidence type="ECO:0000313" key="2">
    <source>
        <dbReference type="EMBL" id="CAB4964109.1"/>
    </source>
</evidence>
<dbReference type="EMBL" id="CAFBNF010000359">
    <property type="protein sequence ID" value="CAB4964109.1"/>
    <property type="molecule type" value="Genomic_DNA"/>
</dbReference>
<feature type="region of interest" description="Disordered" evidence="1">
    <location>
        <begin position="50"/>
        <end position="69"/>
    </location>
</feature>
<proteinExistence type="predicted"/>
<dbReference type="AlphaFoldDB" id="A0A6J7LDG6"/>
<organism evidence="2">
    <name type="scientific">freshwater metagenome</name>
    <dbReference type="NCBI Taxonomy" id="449393"/>
    <lineage>
        <taxon>unclassified sequences</taxon>
        <taxon>metagenomes</taxon>
        <taxon>ecological metagenomes</taxon>
    </lineage>
</organism>
<sequence length="69" mass="7786">MKFTIDIIPSGRTTATILLTQEQVAAIFREPGRGRVPLAITYRKQTVRTRRCSRSSASRVGRGRWPEPS</sequence>
<name>A0A6J7LDG6_9ZZZZ</name>
<evidence type="ECO:0000256" key="1">
    <source>
        <dbReference type="SAM" id="MobiDB-lite"/>
    </source>
</evidence>